<keyword evidence="1" id="KW-0456">Lyase</keyword>
<comment type="caution">
    <text evidence="1">The sequence shown here is derived from an EMBL/GenBank/DDBJ whole genome shotgun (WGS) entry which is preliminary data.</text>
</comment>
<dbReference type="EC" id="4.2.1.-" evidence="1"/>
<reference evidence="1 2" key="1">
    <citation type="submission" date="2021-04" db="EMBL/GenBank/DDBJ databases">
        <authorList>
            <person name="Vanwijnsberghe S."/>
        </authorList>
    </citation>
    <scope>NUCLEOTIDE SEQUENCE [LARGE SCALE GENOMIC DNA]</scope>
    <source>
        <strain evidence="1 2">LMG 32171</strain>
    </source>
</reference>
<evidence type="ECO:0000313" key="1">
    <source>
        <dbReference type="EMBL" id="CAG4905077.1"/>
    </source>
</evidence>
<dbReference type="GO" id="GO:0016829">
    <property type="term" value="F:lyase activity"/>
    <property type="evidence" value="ECO:0007669"/>
    <property type="project" value="UniProtKB-KW"/>
</dbReference>
<accession>A0ABN7QL75</accession>
<organism evidence="1 2">
    <name type="scientific">Paraburkholderia gardini</name>
    <dbReference type="NCBI Taxonomy" id="2823469"/>
    <lineage>
        <taxon>Bacteria</taxon>
        <taxon>Pseudomonadati</taxon>
        <taxon>Pseudomonadota</taxon>
        <taxon>Betaproteobacteria</taxon>
        <taxon>Burkholderiales</taxon>
        <taxon>Burkholderiaceae</taxon>
        <taxon>Paraburkholderia</taxon>
    </lineage>
</organism>
<dbReference type="Gene3D" id="3.20.20.140">
    <property type="entry name" value="Metal-dependent hydrolases"/>
    <property type="match status" value="1"/>
</dbReference>
<protein>
    <submittedName>
        <fullName evidence="1">2-keto-4-carboxy-3-hexenedioate hydratase</fullName>
        <ecNumber evidence="1">4.2.1.-</ecNumber>
    </submittedName>
</protein>
<proteinExistence type="predicted"/>
<dbReference type="Proteomes" id="UP000789752">
    <property type="component" value="Unassembled WGS sequence"/>
</dbReference>
<gene>
    <name evidence="1" type="primary">ligJ_2</name>
    <name evidence="1" type="ORF">R54767_03157</name>
</gene>
<name>A0ABN7QL75_9BURK</name>
<evidence type="ECO:0000313" key="2">
    <source>
        <dbReference type="Proteomes" id="UP000789752"/>
    </source>
</evidence>
<dbReference type="InterPro" id="IPR032466">
    <property type="entry name" value="Metal_Hydrolase"/>
</dbReference>
<sequence length="58" mass="6739">MIGAVRGKDPLTGQYFDDTKRYIDACDALTDEDRFKIYEGNARRVYPRLDARLKARGR</sequence>
<dbReference type="SUPFAM" id="SSF51556">
    <property type="entry name" value="Metallo-dependent hydrolases"/>
    <property type="match status" value="1"/>
</dbReference>
<keyword evidence="2" id="KW-1185">Reference proteome</keyword>
<dbReference type="EMBL" id="CAJQYY010000017">
    <property type="protein sequence ID" value="CAG4905077.1"/>
    <property type="molecule type" value="Genomic_DNA"/>
</dbReference>